<evidence type="ECO:0000256" key="1">
    <source>
        <dbReference type="ARBA" id="ARBA00001917"/>
    </source>
</evidence>
<comment type="caution">
    <text evidence="5">The sequence shown here is derived from an EMBL/GenBank/DDBJ whole genome shotgun (WGS) entry which is preliminary data.</text>
</comment>
<protein>
    <submittedName>
        <fullName evidence="5">Flavin reductase domain-containing FMN-binding protein</fullName>
    </submittedName>
</protein>
<feature type="domain" description="Flavin reductase like" evidence="4">
    <location>
        <begin position="16"/>
        <end position="161"/>
    </location>
</feature>
<dbReference type="PANTHER" id="PTHR43567">
    <property type="entry name" value="FLAVOREDOXIN-RELATED-RELATED"/>
    <property type="match status" value="1"/>
</dbReference>
<evidence type="ECO:0000313" key="5">
    <source>
        <dbReference type="EMBL" id="GEM18462.1"/>
    </source>
</evidence>
<comment type="similarity">
    <text evidence="3">Belongs to the flavoredoxin family.</text>
</comment>
<reference evidence="5 7" key="1">
    <citation type="submission" date="2013-04" db="EMBL/GenBank/DDBJ databases">
        <title>Gluconobacter oxydans NBRC 3293 whole genome sequence.</title>
        <authorList>
            <person name="Matsutani M."/>
            <person name="Yakushi T."/>
            <person name="Matsushita K."/>
        </authorList>
    </citation>
    <scope>NUCLEOTIDE SEQUENCE [LARGE SCALE GENOMIC DNA]</scope>
    <source>
        <strain evidence="5 7">NBRC 3293</strain>
    </source>
</reference>
<accession>A0A829X688</accession>
<dbReference type="Gene3D" id="2.30.110.10">
    <property type="entry name" value="Electron Transport, Fmn-binding Protein, Chain A"/>
    <property type="match status" value="1"/>
</dbReference>
<organism evidence="5 7">
    <name type="scientific">Gluconobacter oxydans NBRC 3293</name>
    <dbReference type="NCBI Taxonomy" id="1315969"/>
    <lineage>
        <taxon>Bacteria</taxon>
        <taxon>Pseudomonadati</taxon>
        <taxon>Pseudomonadota</taxon>
        <taxon>Alphaproteobacteria</taxon>
        <taxon>Acetobacterales</taxon>
        <taxon>Acetobacteraceae</taxon>
        <taxon>Gluconobacter</taxon>
    </lineage>
</organism>
<dbReference type="InterPro" id="IPR002563">
    <property type="entry name" value="Flavin_Rdtase-like_dom"/>
</dbReference>
<comment type="cofactor">
    <cofactor evidence="1">
        <name>FMN</name>
        <dbReference type="ChEBI" id="CHEBI:58210"/>
    </cofactor>
</comment>
<dbReference type="Pfam" id="PF01613">
    <property type="entry name" value="Flavin_Reduct"/>
    <property type="match status" value="1"/>
</dbReference>
<dbReference type="GO" id="GO:0010181">
    <property type="term" value="F:FMN binding"/>
    <property type="evidence" value="ECO:0007669"/>
    <property type="project" value="InterPro"/>
</dbReference>
<name>A0A829X688_GLUOY</name>
<keyword evidence="2" id="KW-0285">Flavoprotein</keyword>
<dbReference type="GO" id="GO:0016646">
    <property type="term" value="F:oxidoreductase activity, acting on the CH-NH group of donors, NAD or NADP as acceptor"/>
    <property type="evidence" value="ECO:0007669"/>
    <property type="project" value="UniProtKB-ARBA"/>
</dbReference>
<evidence type="ECO:0000313" key="6">
    <source>
        <dbReference type="EMBL" id="GEM18596.1"/>
    </source>
</evidence>
<gene>
    <name evidence="5" type="ORF">NBRC3293_2959</name>
    <name evidence="6" type="ORF">NBRC3293_3093</name>
</gene>
<dbReference type="EMBL" id="BARJ01000014">
    <property type="protein sequence ID" value="GEM18462.1"/>
    <property type="molecule type" value="Genomic_DNA"/>
</dbReference>
<dbReference type="SUPFAM" id="SSF50475">
    <property type="entry name" value="FMN-binding split barrel"/>
    <property type="match status" value="1"/>
</dbReference>
<sequence>MSLPDTLTISPSVLYFGTPVALVGTADSHGNANISPVSSLWALGQTIVLGLGTTGCALANLREREECTINLPSADLWPKVEAIARTTGSSPVPPEKTAMGYVHHPDKFALGGFTPVPSETVGAPRVAECPLQLECRLSALHGDGSRGFVLVDLTVKRVHAHRDIVVGGTHHIDTSRWHPLFFIFREYFGDARPLGRNFRAGR</sequence>
<dbReference type="PANTHER" id="PTHR43567:SF1">
    <property type="entry name" value="FLAVOREDOXIN"/>
    <property type="match status" value="1"/>
</dbReference>
<evidence type="ECO:0000256" key="2">
    <source>
        <dbReference type="ARBA" id="ARBA00022630"/>
    </source>
</evidence>
<dbReference type="Proteomes" id="UP000484858">
    <property type="component" value="Unassembled WGS sequence"/>
</dbReference>
<dbReference type="RefSeq" id="WP_172493798.1">
    <property type="nucleotide sequence ID" value="NZ_BARJ01000014.1"/>
</dbReference>
<dbReference type="InterPro" id="IPR052174">
    <property type="entry name" value="Flavoredoxin"/>
</dbReference>
<evidence type="ECO:0000259" key="4">
    <source>
        <dbReference type="Pfam" id="PF01613"/>
    </source>
</evidence>
<dbReference type="InterPro" id="IPR012349">
    <property type="entry name" value="Split_barrel_FMN-bd"/>
</dbReference>
<dbReference type="AlphaFoldDB" id="A0A829X688"/>
<evidence type="ECO:0000313" key="7">
    <source>
        <dbReference type="Proteomes" id="UP000484858"/>
    </source>
</evidence>
<dbReference type="EMBL" id="BARJ01000021">
    <property type="protein sequence ID" value="GEM18596.1"/>
    <property type="molecule type" value="Genomic_DNA"/>
</dbReference>
<proteinExistence type="inferred from homology"/>
<evidence type="ECO:0000256" key="3">
    <source>
        <dbReference type="ARBA" id="ARBA00038054"/>
    </source>
</evidence>